<dbReference type="EMBL" id="CP037939">
    <property type="protein sequence ID" value="QBR46869.1"/>
    <property type="molecule type" value="Genomic_DNA"/>
</dbReference>
<keyword evidence="1" id="KW-0812">Transmembrane</keyword>
<evidence type="ECO:0000259" key="2">
    <source>
        <dbReference type="Pfam" id="PF02698"/>
    </source>
</evidence>
<dbReference type="CDD" id="cd06259">
    <property type="entry name" value="YdcF-like"/>
    <property type="match status" value="1"/>
</dbReference>
<name>A0ABX5SHR0_9LACO</name>
<dbReference type="InterPro" id="IPR051599">
    <property type="entry name" value="Cell_Envelope_Assoc"/>
</dbReference>
<evidence type="ECO:0000313" key="3">
    <source>
        <dbReference type="EMBL" id="QBR46869.1"/>
    </source>
</evidence>
<feature type="transmembrane region" description="Helical" evidence="1">
    <location>
        <begin position="63"/>
        <end position="83"/>
    </location>
</feature>
<feature type="transmembrane region" description="Helical" evidence="1">
    <location>
        <begin position="298"/>
        <end position="316"/>
    </location>
</feature>
<dbReference type="RefSeq" id="WP_013975342.1">
    <property type="nucleotide sequence ID" value="NZ_CP037939.1"/>
</dbReference>
<protein>
    <submittedName>
        <fullName evidence="3">YdcF family protein</fullName>
    </submittedName>
</protein>
<dbReference type="InterPro" id="IPR003848">
    <property type="entry name" value="DUF218"/>
</dbReference>
<sequence>METIILIVTIILLLVALCRQIKQNPATMRIGTYGVFIVFGVFWLAIHVINVTDKNLNLILKSGYVIGTVLGVVLMLNMATHSWKKSHDFVLPVLVVSYVTSLVIFWGWPLWRLSMPWLMLYFVYQFIRFTMSSMVYKHVTKAPMTGPLVVLGGGLVDGYRVGNIVDQRIQAAVKDARRLPDYPIIVFSGGQGEDQLISEAEAMRQWAVTTYGVPVKKTLLENQSHNTYQNLKLTSQLLKGKAFTFYTSNYHVFRGVLLAKKQHIMASGRGGSVRLSYQIPAFLREFAGVMSINKRQHFLWGMIWLIFALIVNSLMYH</sequence>
<dbReference type="PANTHER" id="PTHR30336">
    <property type="entry name" value="INNER MEMBRANE PROTEIN, PROBABLE PERMEASE"/>
    <property type="match status" value="1"/>
</dbReference>
<dbReference type="InterPro" id="IPR014729">
    <property type="entry name" value="Rossmann-like_a/b/a_fold"/>
</dbReference>
<dbReference type="Gene3D" id="3.40.50.620">
    <property type="entry name" value="HUPs"/>
    <property type="match status" value="1"/>
</dbReference>
<reference evidence="3 4" key="1">
    <citation type="submission" date="2019-03" db="EMBL/GenBank/DDBJ databases">
        <title>Complete Genome Sequence of Leuconostoc kimchii strain NKJ218 Isolated from Homemade Kimchi.</title>
        <authorList>
            <person name="Jung J.Y."/>
            <person name="Jin H.M."/>
            <person name="Jung J.-W."/>
            <person name="Lee S.-Y."/>
            <person name="Ryu B.-G."/>
            <person name="Han S.-S."/>
            <person name="Kang H.K."/>
            <person name="Choi H.W."/>
            <person name="Chung E.J."/>
            <person name="Choi K.-M."/>
        </authorList>
    </citation>
    <scope>NUCLEOTIDE SEQUENCE [LARGE SCALE GENOMIC DNA]</scope>
    <source>
        <strain evidence="3 4">NKJ218</strain>
    </source>
</reference>
<feature type="transmembrane region" description="Helical" evidence="1">
    <location>
        <begin position="89"/>
        <end position="111"/>
    </location>
</feature>
<dbReference type="Pfam" id="PF02698">
    <property type="entry name" value="DUF218"/>
    <property type="match status" value="1"/>
</dbReference>
<keyword evidence="4" id="KW-1185">Reference proteome</keyword>
<organism evidence="3 4">
    <name type="scientific">Leuconostoc kimchii</name>
    <dbReference type="NCBI Taxonomy" id="136609"/>
    <lineage>
        <taxon>Bacteria</taxon>
        <taxon>Bacillati</taxon>
        <taxon>Bacillota</taxon>
        <taxon>Bacilli</taxon>
        <taxon>Lactobacillales</taxon>
        <taxon>Lactobacillaceae</taxon>
        <taxon>Leuconostoc</taxon>
    </lineage>
</organism>
<evidence type="ECO:0000313" key="4">
    <source>
        <dbReference type="Proteomes" id="UP000295756"/>
    </source>
</evidence>
<accession>A0ABX5SHR0</accession>
<keyword evidence="1" id="KW-0472">Membrane</keyword>
<dbReference type="PANTHER" id="PTHR30336:SF4">
    <property type="entry name" value="ENVELOPE BIOGENESIS FACTOR ELYC"/>
    <property type="match status" value="1"/>
</dbReference>
<proteinExistence type="predicted"/>
<evidence type="ECO:0000256" key="1">
    <source>
        <dbReference type="SAM" id="Phobius"/>
    </source>
</evidence>
<dbReference type="Proteomes" id="UP000295756">
    <property type="component" value="Chromosome"/>
</dbReference>
<feature type="domain" description="DUF218" evidence="2">
    <location>
        <begin position="149"/>
        <end position="266"/>
    </location>
</feature>
<keyword evidence="1" id="KW-1133">Transmembrane helix</keyword>
<feature type="transmembrane region" description="Helical" evidence="1">
    <location>
        <begin position="30"/>
        <end position="51"/>
    </location>
</feature>
<gene>
    <name evidence="3" type="ORF">EW139_01480</name>
</gene>